<accession>A0AAD7WRF1</accession>
<sequence length="124" mass="13250">MLVIHTPHYASSLCVLSRERRAEVPGEEGATAPQPDSSESSCRRLASGSVLQTEPSLWPSLVASCGLYPLPPRAETQISGSTERLGEVTSLEPRCPSATSLGPELGSIYRLRSSHLLPLTGPRL</sequence>
<dbReference type="AlphaFoldDB" id="A0AAD7WRF1"/>
<evidence type="ECO:0000313" key="3">
    <source>
        <dbReference type="Proteomes" id="UP001221898"/>
    </source>
</evidence>
<evidence type="ECO:0000313" key="2">
    <source>
        <dbReference type="EMBL" id="KAJ8406512.1"/>
    </source>
</evidence>
<evidence type="ECO:0000256" key="1">
    <source>
        <dbReference type="SAM" id="MobiDB-lite"/>
    </source>
</evidence>
<comment type="caution">
    <text evidence="2">The sequence shown here is derived from an EMBL/GenBank/DDBJ whole genome shotgun (WGS) entry which is preliminary data.</text>
</comment>
<reference evidence="2" key="1">
    <citation type="journal article" date="2023" name="Science">
        <title>Genome structures resolve the early diversification of teleost fishes.</title>
        <authorList>
            <person name="Parey E."/>
            <person name="Louis A."/>
            <person name="Montfort J."/>
            <person name="Bouchez O."/>
            <person name="Roques C."/>
            <person name="Iampietro C."/>
            <person name="Lluch J."/>
            <person name="Castinel A."/>
            <person name="Donnadieu C."/>
            <person name="Desvignes T."/>
            <person name="Floi Bucao C."/>
            <person name="Jouanno E."/>
            <person name="Wen M."/>
            <person name="Mejri S."/>
            <person name="Dirks R."/>
            <person name="Jansen H."/>
            <person name="Henkel C."/>
            <person name="Chen W.J."/>
            <person name="Zahm M."/>
            <person name="Cabau C."/>
            <person name="Klopp C."/>
            <person name="Thompson A.W."/>
            <person name="Robinson-Rechavi M."/>
            <person name="Braasch I."/>
            <person name="Lecointre G."/>
            <person name="Bobe J."/>
            <person name="Postlethwait J.H."/>
            <person name="Berthelot C."/>
            <person name="Roest Crollius H."/>
            <person name="Guiguen Y."/>
        </authorList>
    </citation>
    <scope>NUCLEOTIDE SEQUENCE</scope>
    <source>
        <strain evidence="2">NC1722</strain>
    </source>
</reference>
<organism evidence="2 3">
    <name type="scientific">Aldrovandia affinis</name>
    <dbReference type="NCBI Taxonomy" id="143900"/>
    <lineage>
        <taxon>Eukaryota</taxon>
        <taxon>Metazoa</taxon>
        <taxon>Chordata</taxon>
        <taxon>Craniata</taxon>
        <taxon>Vertebrata</taxon>
        <taxon>Euteleostomi</taxon>
        <taxon>Actinopterygii</taxon>
        <taxon>Neopterygii</taxon>
        <taxon>Teleostei</taxon>
        <taxon>Notacanthiformes</taxon>
        <taxon>Halosauridae</taxon>
        <taxon>Aldrovandia</taxon>
    </lineage>
</organism>
<feature type="region of interest" description="Disordered" evidence="1">
    <location>
        <begin position="20"/>
        <end position="46"/>
    </location>
</feature>
<gene>
    <name evidence="2" type="ORF">AAFF_G00300860</name>
</gene>
<name>A0AAD7WRF1_9TELE</name>
<keyword evidence="3" id="KW-1185">Reference proteome</keyword>
<dbReference type="Proteomes" id="UP001221898">
    <property type="component" value="Unassembled WGS sequence"/>
</dbReference>
<proteinExistence type="predicted"/>
<protein>
    <submittedName>
        <fullName evidence="2">Uncharacterized protein</fullName>
    </submittedName>
</protein>
<dbReference type="EMBL" id="JAINUG010000043">
    <property type="protein sequence ID" value="KAJ8406512.1"/>
    <property type="molecule type" value="Genomic_DNA"/>
</dbReference>